<reference evidence="1 2" key="1">
    <citation type="journal article" date="2016" name="Mol. Biol. Evol.">
        <title>Comparative Genomics of Early-Diverging Mushroom-Forming Fungi Provides Insights into the Origins of Lignocellulose Decay Capabilities.</title>
        <authorList>
            <person name="Nagy L.G."/>
            <person name="Riley R."/>
            <person name="Tritt A."/>
            <person name="Adam C."/>
            <person name="Daum C."/>
            <person name="Floudas D."/>
            <person name="Sun H."/>
            <person name="Yadav J.S."/>
            <person name="Pangilinan J."/>
            <person name="Larsson K.H."/>
            <person name="Matsuura K."/>
            <person name="Barry K."/>
            <person name="Labutti K."/>
            <person name="Kuo R."/>
            <person name="Ohm R.A."/>
            <person name="Bhattacharya S.S."/>
            <person name="Shirouzu T."/>
            <person name="Yoshinaga Y."/>
            <person name="Martin F.M."/>
            <person name="Grigoriev I.V."/>
            <person name="Hibbett D.S."/>
        </authorList>
    </citation>
    <scope>NUCLEOTIDE SEQUENCE [LARGE SCALE GENOMIC DNA]</scope>
    <source>
        <strain evidence="1 2">CBS 109695</strain>
    </source>
</reference>
<feature type="non-terminal residue" evidence="1">
    <location>
        <position position="80"/>
    </location>
</feature>
<sequence length="80" mass="8588">MWRLIIRGRVLHSKYPAKDLGWLFFNLVIYRYLPLVLSNDRDWTTTCASSSASASFASGSDGPPSSGAGAVAVGVHVGTM</sequence>
<dbReference type="AlphaFoldDB" id="A0A167WTJ5"/>
<gene>
    <name evidence="1" type="ORF">FIBSPDRAFT_876509</name>
</gene>
<protein>
    <submittedName>
        <fullName evidence="1">Uncharacterized protein</fullName>
    </submittedName>
</protein>
<keyword evidence="2" id="KW-1185">Reference proteome</keyword>
<dbReference type="EMBL" id="KV417786">
    <property type="protein sequence ID" value="KZP06457.1"/>
    <property type="molecule type" value="Genomic_DNA"/>
</dbReference>
<accession>A0A167WTJ5</accession>
<proteinExistence type="predicted"/>
<organism evidence="1 2">
    <name type="scientific">Athelia psychrophila</name>
    <dbReference type="NCBI Taxonomy" id="1759441"/>
    <lineage>
        <taxon>Eukaryota</taxon>
        <taxon>Fungi</taxon>
        <taxon>Dikarya</taxon>
        <taxon>Basidiomycota</taxon>
        <taxon>Agaricomycotina</taxon>
        <taxon>Agaricomycetes</taxon>
        <taxon>Agaricomycetidae</taxon>
        <taxon>Atheliales</taxon>
        <taxon>Atheliaceae</taxon>
        <taxon>Athelia</taxon>
    </lineage>
</organism>
<evidence type="ECO:0000313" key="2">
    <source>
        <dbReference type="Proteomes" id="UP000076532"/>
    </source>
</evidence>
<name>A0A167WTJ5_9AGAM</name>
<dbReference type="Proteomes" id="UP000076532">
    <property type="component" value="Unassembled WGS sequence"/>
</dbReference>
<evidence type="ECO:0000313" key="1">
    <source>
        <dbReference type="EMBL" id="KZP06457.1"/>
    </source>
</evidence>